<keyword evidence="1" id="KW-0472">Membrane</keyword>
<dbReference type="Proteomes" id="UP000190188">
    <property type="component" value="Unassembled WGS sequence"/>
</dbReference>
<keyword evidence="1" id="KW-0812">Transmembrane</keyword>
<protein>
    <submittedName>
        <fullName evidence="2">Uncharacterized protein</fullName>
    </submittedName>
</protein>
<gene>
    <name evidence="2" type="ORF">BVG16_29300</name>
</gene>
<evidence type="ECO:0000313" key="2">
    <source>
        <dbReference type="EMBL" id="OPA73303.1"/>
    </source>
</evidence>
<dbReference type="AlphaFoldDB" id="A0A1T2X162"/>
<proteinExistence type="predicted"/>
<name>A0A1T2X162_9BACL</name>
<evidence type="ECO:0000256" key="1">
    <source>
        <dbReference type="SAM" id="Phobius"/>
    </source>
</evidence>
<keyword evidence="1" id="KW-1133">Transmembrane helix</keyword>
<evidence type="ECO:0000313" key="3">
    <source>
        <dbReference type="Proteomes" id="UP000190188"/>
    </source>
</evidence>
<comment type="caution">
    <text evidence="2">The sequence shown here is derived from an EMBL/GenBank/DDBJ whole genome shotgun (WGS) entry which is preliminary data.</text>
</comment>
<reference evidence="2 3" key="1">
    <citation type="submission" date="2017-01" db="EMBL/GenBank/DDBJ databases">
        <title>Genome analysis of Paenibacillus selenitrireducens ES3-24.</title>
        <authorList>
            <person name="Xu D."/>
            <person name="Yao R."/>
            <person name="Zheng S."/>
        </authorList>
    </citation>
    <scope>NUCLEOTIDE SEQUENCE [LARGE SCALE GENOMIC DNA]</scope>
    <source>
        <strain evidence="2 3">ES3-24</strain>
    </source>
</reference>
<accession>A0A1T2X162</accession>
<dbReference type="EMBL" id="MSZX01000019">
    <property type="protein sequence ID" value="OPA73303.1"/>
    <property type="molecule type" value="Genomic_DNA"/>
</dbReference>
<sequence length="74" mass="8804">MPIFHNKTWALRSFFKSIFLLRDEGPRKNKAPKSPLDVLDTLRRSHRLRLFLYNIYGAALLGELFFVRLQPFIL</sequence>
<feature type="transmembrane region" description="Helical" evidence="1">
    <location>
        <begin position="50"/>
        <end position="69"/>
    </location>
</feature>
<organism evidence="2 3">
    <name type="scientific">Paenibacillus selenitireducens</name>
    <dbReference type="NCBI Taxonomy" id="1324314"/>
    <lineage>
        <taxon>Bacteria</taxon>
        <taxon>Bacillati</taxon>
        <taxon>Bacillota</taxon>
        <taxon>Bacilli</taxon>
        <taxon>Bacillales</taxon>
        <taxon>Paenibacillaceae</taxon>
        <taxon>Paenibacillus</taxon>
    </lineage>
</organism>
<keyword evidence="3" id="KW-1185">Reference proteome</keyword>